<accession>A0A0A9BSF3</accession>
<proteinExistence type="predicted"/>
<sequence>MERGLYRHLGSR</sequence>
<dbReference type="EMBL" id="GBRH01231644">
    <property type="protein sequence ID" value="JAD66251.1"/>
    <property type="molecule type" value="Transcribed_RNA"/>
</dbReference>
<organism evidence="1">
    <name type="scientific">Arundo donax</name>
    <name type="common">Giant reed</name>
    <name type="synonym">Donax arundinaceus</name>
    <dbReference type="NCBI Taxonomy" id="35708"/>
    <lineage>
        <taxon>Eukaryota</taxon>
        <taxon>Viridiplantae</taxon>
        <taxon>Streptophyta</taxon>
        <taxon>Embryophyta</taxon>
        <taxon>Tracheophyta</taxon>
        <taxon>Spermatophyta</taxon>
        <taxon>Magnoliopsida</taxon>
        <taxon>Liliopsida</taxon>
        <taxon>Poales</taxon>
        <taxon>Poaceae</taxon>
        <taxon>PACMAD clade</taxon>
        <taxon>Arundinoideae</taxon>
        <taxon>Arundineae</taxon>
        <taxon>Arundo</taxon>
    </lineage>
</organism>
<name>A0A0A9BSF3_ARUDO</name>
<reference evidence="1" key="1">
    <citation type="submission" date="2014-09" db="EMBL/GenBank/DDBJ databases">
        <authorList>
            <person name="Magalhaes I.L.F."/>
            <person name="Oliveira U."/>
            <person name="Santos F.R."/>
            <person name="Vidigal T.H.D.A."/>
            <person name="Brescovit A.D."/>
            <person name="Santos A.J."/>
        </authorList>
    </citation>
    <scope>NUCLEOTIDE SEQUENCE</scope>
    <source>
        <tissue evidence="1">Shoot tissue taken approximately 20 cm above the soil surface</tissue>
    </source>
</reference>
<evidence type="ECO:0000313" key="1">
    <source>
        <dbReference type="EMBL" id="JAD66251.1"/>
    </source>
</evidence>
<protein>
    <submittedName>
        <fullName evidence="1">Uncharacterized protein</fullName>
    </submittedName>
</protein>
<reference evidence="1" key="2">
    <citation type="journal article" date="2015" name="Data Brief">
        <title>Shoot transcriptome of the giant reed, Arundo donax.</title>
        <authorList>
            <person name="Barrero R.A."/>
            <person name="Guerrero F.D."/>
            <person name="Moolhuijzen P."/>
            <person name="Goolsby J.A."/>
            <person name="Tidwell J."/>
            <person name="Bellgard S.E."/>
            <person name="Bellgard M.I."/>
        </authorList>
    </citation>
    <scope>NUCLEOTIDE SEQUENCE</scope>
    <source>
        <tissue evidence="1">Shoot tissue taken approximately 20 cm above the soil surface</tissue>
    </source>
</reference>